<dbReference type="AlphaFoldDB" id="A0A2G8KA07"/>
<organism evidence="4 5">
    <name type="scientific">Stichopus japonicus</name>
    <name type="common">Sea cucumber</name>
    <dbReference type="NCBI Taxonomy" id="307972"/>
    <lineage>
        <taxon>Eukaryota</taxon>
        <taxon>Metazoa</taxon>
        <taxon>Echinodermata</taxon>
        <taxon>Eleutherozoa</taxon>
        <taxon>Echinozoa</taxon>
        <taxon>Holothuroidea</taxon>
        <taxon>Aspidochirotacea</taxon>
        <taxon>Aspidochirotida</taxon>
        <taxon>Stichopodidae</taxon>
        <taxon>Apostichopus</taxon>
    </lineage>
</organism>
<feature type="region of interest" description="Disordered" evidence="2">
    <location>
        <begin position="1"/>
        <end position="35"/>
    </location>
</feature>
<gene>
    <name evidence="4" type="ORF">BSL78_18342</name>
</gene>
<feature type="compositionally biased region" description="Polar residues" evidence="2">
    <location>
        <begin position="9"/>
        <end position="24"/>
    </location>
</feature>
<dbReference type="Proteomes" id="UP000230750">
    <property type="component" value="Unassembled WGS sequence"/>
</dbReference>
<proteinExistence type="predicted"/>
<dbReference type="Pfam" id="PF13271">
    <property type="entry name" value="DUF4062"/>
    <property type="match status" value="1"/>
</dbReference>
<dbReference type="STRING" id="307972.A0A2G8KA07"/>
<evidence type="ECO:0000259" key="3">
    <source>
        <dbReference type="Pfam" id="PF13271"/>
    </source>
</evidence>
<dbReference type="GO" id="GO:0080008">
    <property type="term" value="C:Cul4-RING E3 ubiquitin ligase complex"/>
    <property type="evidence" value="ECO:0007669"/>
    <property type="project" value="TreeGrafter"/>
</dbReference>
<evidence type="ECO:0000313" key="5">
    <source>
        <dbReference type="Proteomes" id="UP000230750"/>
    </source>
</evidence>
<protein>
    <recommendedName>
        <fullName evidence="3">DUF4062 domain-containing protein</fullName>
    </recommendedName>
</protein>
<dbReference type="PANTHER" id="PTHR19860">
    <property type="entry name" value="DDB1- AND CUL4-ASSOCIATED FACTOR 12-RELATED"/>
    <property type="match status" value="1"/>
</dbReference>
<keyword evidence="5" id="KW-1185">Reference proteome</keyword>
<evidence type="ECO:0000313" key="4">
    <source>
        <dbReference type="EMBL" id="PIK44799.1"/>
    </source>
</evidence>
<accession>A0A2G8KA07</accession>
<name>A0A2G8KA07_STIJA</name>
<evidence type="ECO:0000256" key="1">
    <source>
        <dbReference type="ARBA" id="ARBA00022737"/>
    </source>
</evidence>
<dbReference type="PANTHER" id="PTHR19860:SF42">
    <property type="entry name" value="RING-TYPE DOMAIN-CONTAINING PROTEIN"/>
    <property type="match status" value="1"/>
</dbReference>
<dbReference type="EMBL" id="MRZV01000753">
    <property type="protein sequence ID" value="PIK44799.1"/>
    <property type="molecule type" value="Genomic_DNA"/>
</dbReference>
<evidence type="ECO:0000256" key="2">
    <source>
        <dbReference type="SAM" id="MobiDB-lite"/>
    </source>
</evidence>
<comment type="caution">
    <text evidence="4">The sequence shown here is derived from an EMBL/GenBank/DDBJ whole genome shotgun (WGS) entry which is preliminary data.</text>
</comment>
<reference evidence="4 5" key="1">
    <citation type="journal article" date="2017" name="PLoS Biol.">
        <title>The sea cucumber genome provides insights into morphological evolution and visceral regeneration.</title>
        <authorList>
            <person name="Zhang X."/>
            <person name="Sun L."/>
            <person name="Yuan J."/>
            <person name="Sun Y."/>
            <person name="Gao Y."/>
            <person name="Zhang L."/>
            <person name="Li S."/>
            <person name="Dai H."/>
            <person name="Hamel J.F."/>
            <person name="Liu C."/>
            <person name="Yu Y."/>
            <person name="Liu S."/>
            <person name="Lin W."/>
            <person name="Guo K."/>
            <person name="Jin S."/>
            <person name="Xu P."/>
            <person name="Storey K.B."/>
            <person name="Huan P."/>
            <person name="Zhang T."/>
            <person name="Zhou Y."/>
            <person name="Zhang J."/>
            <person name="Lin C."/>
            <person name="Li X."/>
            <person name="Xing L."/>
            <person name="Huo D."/>
            <person name="Sun M."/>
            <person name="Wang L."/>
            <person name="Mercier A."/>
            <person name="Li F."/>
            <person name="Yang H."/>
            <person name="Xiang J."/>
        </authorList>
    </citation>
    <scope>NUCLEOTIDE SEQUENCE [LARGE SCALE GENOMIC DNA]</scope>
    <source>
        <strain evidence="4">Shaxun</strain>
        <tissue evidence="4">Muscle</tissue>
    </source>
</reference>
<keyword evidence="1" id="KW-0677">Repeat</keyword>
<dbReference type="OrthoDB" id="2325716at2759"/>
<dbReference type="InterPro" id="IPR025139">
    <property type="entry name" value="DUF4062"/>
</dbReference>
<sequence length="214" mass="24435">MAEKVSHGKITQATDTVSHGTKPTSHGAKVDEKVQKTSQTVEEIVNNCWSEIEGKYVKETSQVKPTTKRPGWRAVRLFVSSTFHDYHSEREVLVKKVFPELKEWCLERQLHLIECDLRWGVPRDSTTAAVLCTCMDEIERCHGDTEGQGMFLNMLGERYGWIPSVTDVPADLAVQFKWVYKTSITHMRTPRRAVYTTQTGMLRSSIRSPDGWFG</sequence>
<dbReference type="InterPro" id="IPR051191">
    <property type="entry name" value="DCAF12"/>
</dbReference>
<feature type="domain" description="DUF4062" evidence="3">
    <location>
        <begin position="76"/>
        <end position="163"/>
    </location>
</feature>